<dbReference type="PANTHER" id="PTHR38643">
    <property type="entry name" value="PURINE NUCLEOSIDE PERMEASE C285.05-RELATED"/>
    <property type="match status" value="1"/>
</dbReference>
<sequence length="373" mass="40757">MTWHRRFHETGLGNLSALAVSTPGMSMLFPHVLCTKSGHVCQVTLGEGEINAASTMMAIVLSHRFDLSQTYFLMAGIAGVNPIRATLGSVALSRFAVQVALQLEIDPRSLPANWTTGYIPYGRDYPYDYPTITYGTEVFEVSERLREAAYSLASRATLVDDAVSRQYRSRYAAADRDSYDMATRPPSVVKCDCTTSDVYFSGTLLARTFEKTTEIWTNGSGIYCMTAQEDNATLEVLVRAAVGGLVDFSRVIIMRAGSDFDRPPPGVSDWEHLIKVDQNGFHIAVDNIYNAGIEIVKGILADWETVYRRGLSPGNYIGDIFGSLGGNPDFGRGGIFGGDKVPAPGAGKALARRRTAQRQWFRHVTDGKPTVAG</sequence>
<dbReference type="Pfam" id="PF06516">
    <property type="entry name" value="NUP"/>
    <property type="match status" value="1"/>
</dbReference>
<proteinExistence type="predicted"/>
<dbReference type="GO" id="GO:0055085">
    <property type="term" value="P:transmembrane transport"/>
    <property type="evidence" value="ECO:0007669"/>
    <property type="project" value="InterPro"/>
</dbReference>
<evidence type="ECO:0000313" key="1">
    <source>
        <dbReference type="EMBL" id="KJZ75398.1"/>
    </source>
</evidence>
<gene>
    <name evidence="1" type="ORF">HIM_05324</name>
</gene>
<dbReference type="InterPro" id="IPR009486">
    <property type="entry name" value="Pur_nuclsid_perm"/>
</dbReference>
<dbReference type="GO" id="GO:0009116">
    <property type="term" value="P:nucleoside metabolic process"/>
    <property type="evidence" value="ECO:0007669"/>
    <property type="project" value="InterPro"/>
</dbReference>
<dbReference type="AlphaFoldDB" id="A0A0F7ZUT0"/>
<dbReference type="PANTHER" id="PTHR38643:SF1">
    <property type="entry name" value="PURINE NUCLEOSIDE PERMEASE C285.05-RELATED"/>
    <property type="match status" value="1"/>
</dbReference>
<name>A0A0F7ZUT0_9HYPO</name>
<dbReference type="EMBL" id="KQ030518">
    <property type="protein sequence ID" value="KJZ75398.1"/>
    <property type="molecule type" value="Genomic_DNA"/>
</dbReference>
<dbReference type="Gene3D" id="3.40.50.1580">
    <property type="entry name" value="Nucleoside phosphorylase domain"/>
    <property type="match status" value="1"/>
</dbReference>
<dbReference type="InterPro" id="IPR035994">
    <property type="entry name" value="Nucleoside_phosphorylase_sf"/>
</dbReference>
<evidence type="ECO:0008006" key="3">
    <source>
        <dbReference type="Google" id="ProtNLM"/>
    </source>
</evidence>
<accession>A0A0F7ZUT0</accession>
<reference evidence="1 2" key="1">
    <citation type="journal article" date="2014" name="Genome Biol. Evol.">
        <title>Comparative genomics and transcriptomics analyses reveal divergent lifestyle features of nematode endoparasitic fungus Hirsutella minnesotensis.</title>
        <authorList>
            <person name="Lai Y."/>
            <person name="Liu K."/>
            <person name="Zhang X."/>
            <person name="Zhang X."/>
            <person name="Li K."/>
            <person name="Wang N."/>
            <person name="Shu C."/>
            <person name="Wu Y."/>
            <person name="Wang C."/>
            <person name="Bushley K.E."/>
            <person name="Xiang M."/>
            <person name="Liu X."/>
        </authorList>
    </citation>
    <scope>NUCLEOTIDE SEQUENCE [LARGE SCALE GENOMIC DNA]</scope>
    <source>
        <strain evidence="1 2">3608</strain>
    </source>
</reference>
<organism evidence="1 2">
    <name type="scientific">Hirsutella minnesotensis 3608</name>
    <dbReference type="NCBI Taxonomy" id="1043627"/>
    <lineage>
        <taxon>Eukaryota</taxon>
        <taxon>Fungi</taxon>
        <taxon>Dikarya</taxon>
        <taxon>Ascomycota</taxon>
        <taxon>Pezizomycotina</taxon>
        <taxon>Sordariomycetes</taxon>
        <taxon>Hypocreomycetidae</taxon>
        <taxon>Hypocreales</taxon>
        <taxon>Ophiocordycipitaceae</taxon>
        <taxon>Hirsutella</taxon>
    </lineage>
</organism>
<evidence type="ECO:0000313" key="2">
    <source>
        <dbReference type="Proteomes" id="UP000054481"/>
    </source>
</evidence>
<keyword evidence="2" id="KW-1185">Reference proteome</keyword>
<protein>
    <recommendedName>
        <fullName evidence="3">Purine nucleoside permease</fullName>
    </recommendedName>
</protein>
<dbReference type="GO" id="GO:0005783">
    <property type="term" value="C:endoplasmic reticulum"/>
    <property type="evidence" value="ECO:0007669"/>
    <property type="project" value="TreeGrafter"/>
</dbReference>
<dbReference type="GO" id="GO:0003824">
    <property type="term" value="F:catalytic activity"/>
    <property type="evidence" value="ECO:0007669"/>
    <property type="project" value="InterPro"/>
</dbReference>
<dbReference type="OrthoDB" id="2331083at2759"/>
<dbReference type="Proteomes" id="UP000054481">
    <property type="component" value="Unassembled WGS sequence"/>
</dbReference>